<dbReference type="CDD" id="cd13539">
    <property type="entry name" value="PBP2_AvModA"/>
    <property type="match status" value="1"/>
</dbReference>
<evidence type="ECO:0000256" key="1">
    <source>
        <dbReference type="ARBA" id="ARBA00022505"/>
    </source>
</evidence>
<keyword evidence="3" id="KW-0732">Signal</keyword>
<dbReference type="GO" id="GO:0046872">
    <property type="term" value="F:metal ion binding"/>
    <property type="evidence" value="ECO:0007669"/>
    <property type="project" value="UniProtKB-KW"/>
</dbReference>
<dbReference type="EMBL" id="CABR01000057">
    <property type="protein sequence ID" value="CBI09921.1"/>
    <property type="molecule type" value="Genomic_DNA"/>
</dbReference>
<dbReference type="Gene3D" id="3.40.190.10">
    <property type="entry name" value="Periplasmic binding protein-like II"/>
    <property type="match status" value="2"/>
</dbReference>
<dbReference type="NCBIfam" id="TIGR01256">
    <property type="entry name" value="modA"/>
    <property type="match status" value="1"/>
</dbReference>
<dbReference type="GO" id="GO:0030973">
    <property type="term" value="F:molybdate ion binding"/>
    <property type="evidence" value="ECO:0007669"/>
    <property type="project" value="InterPro"/>
</dbReference>
<keyword evidence="2" id="KW-0479">Metal-binding</keyword>
<evidence type="ECO:0000256" key="3">
    <source>
        <dbReference type="ARBA" id="ARBA00022729"/>
    </source>
</evidence>
<dbReference type="PIRSF" id="PIRSF004846">
    <property type="entry name" value="ModA"/>
    <property type="match status" value="1"/>
</dbReference>
<sequence>MKLSRFFLLGCALLFSLTGHAETMTIAAAADLKFAMDDLIHNFKNTHPNDEIKVVYGSSGNFTTQIIQGAPYDVFFSADIGFPRKLAQMNMTASPVTPYAMGRIVLWSATRDATKMTLSSLTDPGITRIAIANPQHAPYGQRAEEALRASGLWDKVESKLVYGENIAQTAQFVQTGNAQVGIIALSLAVNPQLARLGGYWLIPDALHSPMEQAYVITRHGADNPLAHQFVTYMDSAPARVMMTQYGFVLPSVATSK</sequence>
<dbReference type="InterPro" id="IPR050682">
    <property type="entry name" value="ModA/WtpA"/>
</dbReference>
<dbReference type="InterPro" id="IPR005950">
    <property type="entry name" value="ModA"/>
</dbReference>
<dbReference type="Pfam" id="PF13531">
    <property type="entry name" value="SBP_bac_11"/>
    <property type="match status" value="1"/>
</dbReference>
<dbReference type="SUPFAM" id="SSF53850">
    <property type="entry name" value="Periplasmic binding protein-like II"/>
    <property type="match status" value="1"/>
</dbReference>
<gene>
    <name evidence="4" type="ORF">CARN7_0671</name>
</gene>
<protein>
    <submittedName>
        <fullName evidence="4">Putative ABC-type molybdate transport system,periplasmic component modA</fullName>
    </submittedName>
</protein>
<dbReference type="PANTHER" id="PTHR30632:SF14">
    <property type="entry name" value="TUNGSTATE_MOLYBDATE_CHROMATE-BINDING PROTEIN MODA"/>
    <property type="match status" value="1"/>
</dbReference>
<dbReference type="InterPro" id="IPR044084">
    <property type="entry name" value="AvModA-like_subst-bd"/>
</dbReference>
<keyword evidence="1" id="KW-0500">Molybdenum</keyword>
<name>E6QRP9_9ZZZZ</name>
<proteinExistence type="predicted"/>
<dbReference type="PANTHER" id="PTHR30632">
    <property type="entry name" value="MOLYBDATE-BINDING PERIPLASMIC PROTEIN"/>
    <property type="match status" value="1"/>
</dbReference>
<evidence type="ECO:0000313" key="4">
    <source>
        <dbReference type="EMBL" id="CBI09921.1"/>
    </source>
</evidence>
<organism evidence="4">
    <name type="scientific">mine drainage metagenome</name>
    <dbReference type="NCBI Taxonomy" id="410659"/>
    <lineage>
        <taxon>unclassified sequences</taxon>
        <taxon>metagenomes</taxon>
        <taxon>ecological metagenomes</taxon>
    </lineage>
</organism>
<accession>E6QRP9</accession>
<comment type="caution">
    <text evidence="4">The sequence shown here is derived from an EMBL/GenBank/DDBJ whole genome shotgun (WGS) entry which is preliminary data.</text>
</comment>
<dbReference type="FunFam" id="3.40.190.10:FF:000035">
    <property type="entry name" value="Molybdate ABC transporter substrate-binding protein"/>
    <property type="match status" value="1"/>
</dbReference>
<dbReference type="AlphaFoldDB" id="E6QRP9"/>
<reference evidence="4" key="1">
    <citation type="submission" date="2009-10" db="EMBL/GenBank/DDBJ databases">
        <title>Diversity of trophic interactions inside an arsenic-rich microbial ecosystem.</title>
        <authorList>
            <person name="Bertin P.N."/>
            <person name="Heinrich-Salmeron A."/>
            <person name="Pelletier E."/>
            <person name="Goulhen-Chollet F."/>
            <person name="Arsene-Ploetze F."/>
            <person name="Gallien S."/>
            <person name="Calteau A."/>
            <person name="Vallenet D."/>
            <person name="Casiot C."/>
            <person name="Chane-Woon-Ming B."/>
            <person name="Giloteaux L."/>
            <person name="Barakat M."/>
            <person name="Bonnefoy V."/>
            <person name="Bruneel O."/>
            <person name="Chandler M."/>
            <person name="Cleiss J."/>
            <person name="Duran R."/>
            <person name="Elbaz-Poulichet F."/>
            <person name="Fonknechten N."/>
            <person name="Lauga B."/>
            <person name="Mornico D."/>
            <person name="Ortet P."/>
            <person name="Schaeffer C."/>
            <person name="Siguier P."/>
            <person name="Alexander Thil Smith A."/>
            <person name="Van Dorsselaer A."/>
            <person name="Weissenbach J."/>
            <person name="Medigue C."/>
            <person name="Le Paslier D."/>
        </authorList>
    </citation>
    <scope>NUCLEOTIDE SEQUENCE</scope>
</reference>
<evidence type="ECO:0000256" key="2">
    <source>
        <dbReference type="ARBA" id="ARBA00022723"/>
    </source>
</evidence>
<dbReference type="GO" id="GO:0015689">
    <property type="term" value="P:molybdate ion transport"/>
    <property type="evidence" value="ECO:0007669"/>
    <property type="project" value="InterPro"/>
</dbReference>